<name>A0A0F7WVD3_CHLPN</name>
<dbReference type="EMBL" id="LN847027">
    <property type="protein sequence ID" value="CRI42289.1"/>
    <property type="molecule type" value="Genomic_DNA"/>
</dbReference>
<gene>
    <name evidence="2" type="ORF">BN1224_DC9_AT_00050</name>
</gene>
<keyword evidence="1" id="KW-0812">Transmembrane</keyword>
<evidence type="ECO:0000256" key="1">
    <source>
        <dbReference type="SAM" id="Phobius"/>
    </source>
</evidence>
<proteinExistence type="predicted"/>
<dbReference type="AlphaFoldDB" id="A0A0F7WVD3"/>
<evidence type="ECO:0000313" key="2">
    <source>
        <dbReference type="EMBL" id="CRI42289.1"/>
    </source>
</evidence>
<feature type="transmembrane region" description="Helical" evidence="1">
    <location>
        <begin position="33"/>
        <end position="55"/>
    </location>
</feature>
<organism evidence="2">
    <name type="scientific">Chlamydia pneumoniae</name>
    <name type="common">Chlamydophila pneumoniae</name>
    <dbReference type="NCBI Taxonomy" id="83558"/>
    <lineage>
        <taxon>Bacteria</taxon>
        <taxon>Pseudomonadati</taxon>
        <taxon>Chlamydiota</taxon>
        <taxon>Chlamydiia</taxon>
        <taxon>Chlamydiales</taxon>
        <taxon>Chlamydiaceae</taxon>
        <taxon>Chlamydia/Chlamydophila group</taxon>
        <taxon>Chlamydia</taxon>
    </lineage>
</organism>
<keyword evidence="1" id="KW-0472">Membrane</keyword>
<reference evidence="2" key="1">
    <citation type="submission" date="2015-05" db="EMBL/GenBank/DDBJ databases">
        <authorList>
            <person name="Rattei Thomas"/>
        </authorList>
    </citation>
    <scope>NUCLEOTIDE SEQUENCE</scope>
    <source>
        <strain evidence="2">DC9</strain>
    </source>
</reference>
<accession>A0A0F7WVD3</accession>
<keyword evidence="1" id="KW-1133">Transmembrane helix</keyword>
<sequence length="328" mass="37855">MKITSLVIAFLTLIVGGALIALAGVGVLSFPLGLILGSVLVLFSSIYLVSCCKFFTLKEMTMTCSVKSKINIWFEKQRNKDIEKALENPDLFGENKRNVGNRSARNQLEMILHETDGIILKKIYERSQNVLLFMNWVPKTIDHVDPESEIDIRKVVSCYKLIKECQPEFRSLISELLGAIRCGLRLLKHSKYQEQARTVSDEDAPLFCLTRSYYQDGYLTPLRAGPRDLINHYIHLRRRENPKHFFSPKHPCYYARLAFNESVCVYRELFDIERLTKMYVEGDYSKEQEKNLQAILSFVKTLDEGKDFLIEHKDTDLIGRGFTDVFCT</sequence>
<protein>
    <submittedName>
        <fullName evidence="2">Uncharacterized protein</fullName>
    </submittedName>
</protein>